<dbReference type="EMBL" id="HQ317387">
    <property type="protein sequence ID" value="AGH07380.1"/>
    <property type="molecule type" value="Genomic_DNA"/>
</dbReference>
<accession>M4PQK6</accession>
<dbReference type="GeneID" id="15012389"/>
<evidence type="ECO:0000313" key="3">
    <source>
        <dbReference type="Proteomes" id="UP000207593"/>
    </source>
</evidence>
<reference evidence="2 3" key="1">
    <citation type="journal article" date="2014" name="Genome Announc.">
        <title>Genome Sequence of the Sulfitobacter sp. Strain 2047-Infecting Lytic Phage {Phi}CB2047-B.</title>
        <authorList>
            <person name="Ankrah N.Y."/>
            <person name="Budinoff C.R."/>
            <person name="Wilson W.H."/>
            <person name="Wilhelm S.W."/>
            <person name="Buchan A."/>
        </authorList>
    </citation>
    <scope>NUCLEOTIDE SEQUENCE [LARGE SCALE GENOMIC DNA]</scope>
    <source>
        <strain evidence="3">phiCB2047-B</strain>
    </source>
</reference>
<evidence type="ECO:0000256" key="1">
    <source>
        <dbReference type="SAM" id="Phobius"/>
    </source>
</evidence>
<gene>
    <name evidence="2" type="ORF">SUFG_00007</name>
</gene>
<keyword evidence="1" id="KW-1133">Transmembrane helix</keyword>
<evidence type="ECO:0000313" key="2">
    <source>
        <dbReference type="EMBL" id="AGH07380.1"/>
    </source>
</evidence>
<organism evidence="2 3">
    <name type="scientific">Sulfitobacter phage phiCB2047-B</name>
    <dbReference type="NCBI Taxonomy" id="754046"/>
    <lineage>
        <taxon>Viruses</taxon>
        <taxon>Duplodnaviria</taxon>
        <taxon>Heunggongvirae</taxon>
        <taxon>Uroviricota</taxon>
        <taxon>Caudoviricetes</taxon>
        <taxon>Schitoviridae</taxon>
        <taxon>Rhodovirinae</taxon>
        <taxon>Raunefjordenvirus</taxon>
        <taxon>Raunefjordenvirus CB2047B</taxon>
    </lineage>
</organism>
<dbReference type="Proteomes" id="UP000207593">
    <property type="component" value="Segment"/>
</dbReference>
<protein>
    <submittedName>
        <fullName evidence="2">Uncharacterized protein</fullName>
    </submittedName>
</protein>
<keyword evidence="1" id="KW-0472">Membrane</keyword>
<dbReference type="KEGG" id="vg:15012389"/>
<keyword evidence="3" id="KW-1185">Reference proteome</keyword>
<proteinExistence type="predicted"/>
<sequence length="107" mass="11991">MLAKFQSYILIGLLAFSVVAGGATFYLWNKNSDLRQELSKVEAALEKSKTNLALVSIQLMKERETRAVAERALSKLKDVPDVDYKTPLPKSIGNILNDFSDRMRGQD</sequence>
<keyword evidence="1" id="KW-0812">Transmembrane</keyword>
<feature type="transmembrane region" description="Helical" evidence="1">
    <location>
        <begin position="6"/>
        <end position="28"/>
    </location>
</feature>
<name>M4PQK6_9CAUD</name>
<dbReference type="RefSeq" id="YP_007675796.1">
    <property type="nucleotide sequence ID" value="NC_020862.2"/>
</dbReference>